<feature type="transmembrane region" description="Helical" evidence="5">
    <location>
        <begin position="110"/>
        <end position="130"/>
    </location>
</feature>
<evidence type="ECO:0000259" key="7">
    <source>
        <dbReference type="Pfam" id="PF14689"/>
    </source>
</evidence>
<dbReference type="PANTHER" id="PTHR40448:SF1">
    <property type="entry name" value="TWO-COMPONENT SENSOR HISTIDINE KINASE"/>
    <property type="match status" value="1"/>
</dbReference>
<dbReference type="GO" id="GO:0042802">
    <property type="term" value="F:identical protein binding"/>
    <property type="evidence" value="ECO:0007669"/>
    <property type="project" value="TreeGrafter"/>
</dbReference>
<evidence type="ECO:0000313" key="9">
    <source>
        <dbReference type="Proteomes" id="UP000438120"/>
    </source>
</evidence>
<dbReference type="SUPFAM" id="SSF55890">
    <property type="entry name" value="Sporulation response regulatory protein Spo0B"/>
    <property type="match status" value="1"/>
</dbReference>
<feature type="transmembrane region" description="Helical" evidence="5">
    <location>
        <begin position="185"/>
        <end position="205"/>
    </location>
</feature>
<dbReference type="AlphaFoldDB" id="A0A6A8MEZ3"/>
<evidence type="ECO:0000256" key="4">
    <source>
        <dbReference type="SAM" id="Coils"/>
    </source>
</evidence>
<reference evidence="8 9" key="1">
    <citation type="submission" date="2019-08" db="EMBL/GenBank/DDBJ databases">
        <title>In-depth cultivation of the pig gut microbiome towards novel bacterial diversity and tailored functional studies.</title>
        <authorList>
            <person name="Wylensek D."/>
            <person name="Hitch T.C.A."/>
            <person name="Clavel T."/>
        </authorList>
    </citation>
    <scope>NUCLEOTIDE SEQUENCE [LARGE SCALE GENOMIC DNA]</scope>
    <source>
        <strain evidence="8 9">Bifido-178-WT-2B</strain>
    </source>
</reference>
<evidence type="ECO:0000256" key="5">
    <source>
        <dbReference type="SAM" id="Phobius"/>
    </source>
</evidence>
<keyword evidence="3" id="KW-0418">Kinase</keyword>
<protein>
    <submittedName>
        <fullName evidence="8">GHKL domain-containing protein</fullName>
    </submittedName>
</protein>
<feature type="domain" description="Sensor histidine kinase NatK-like C-terminal" evidence="6">
    <location>
        <begin position="329"/>
        <end position="431"/>
    </location>
</feature>
<dbReference type="Gene3D" id="3.30.565.10">
    <property type="entry name" value="Histidine kinase-like ATPase, C-terminal domain"/>
    <property type="match status" value="1"/>
</dbReference>
<dbReference type="Pfam" id="PF14689">
    <property type="entry name" value="SPOB_a"/>
    <property type="match status" value="1"/>
</dbReference>
<keyword evidence="5" id="KW-0472">Membrane</keyword>
<keyword evidence="2" id="KW-0808">Transferase</keyword>
<dbReference type="EMBL" id="VUMX01000016">
    <property type="protein sequence ID" value="MST87332.1"/>
    <property type="molecule type" value="Genomic_DNA"/>
</dbReference>
<dbReference type="InterPro" id="IPR036890">
    <property type="entry name" value="HATPase_C_sf"/>
</dbReference>
<dbReference type="InterPro" id="IPR039506">
    <property type="entry name" value="SPOB_a"/>
</dbReference>
<feature type="transmembrane region" description="Helical" evidence="5">
    <location>
        <begin position="76"/>
        <end position="98"/>
    </location>
</feature>
<proteinExistence type="predicted"/>
<evidence type="ECO:0000256" key="3">
    <source>
        <dbReference type="ARBA" id="ARBA00022777"/>
    </source>
</evidence>
<accession>A0A6A8MEZ3</accession>
<organism evidence="8 9">
    <name type="scientific">Lactobacillus porci</name>
    <dbReference type="NCBI Taxonomy" id="2012477"/>
    <lineage>
        <taxon>Bacteria</taxon>
        <taxon>Bacillati</taxon>
        <taxon>Bacillota</taxon>
        <taxon>Bacilli</taxon>
        <taxon>Lactobacillales</taxon>
        <taxon>Lactobacillaceae</taxon>
        <taxon>Lactobacillus</taxon>
    </lineage>
</organism>
<dbReference type="RefSeq" id="WP_154548942.1">
    <property type="nucleotide sequence ID" value="NZ_VUMX01000016.1"/>
</dbReference>
<dbReference type="Pfam" id="PF14501">
    <property type="entry name" value="HATPase_c_5"/>
    <property type="match status" value="1"/>
</dbReference>
<dbReference type="GO" id="GO:0000155">
    <property type="term" value="F:phosphorelay sensor kinase activity"/>
    <property type="evidence" value="ECO:0007669"/>
    <property type="project" value="InterPro"/>
</dbReference>
<keyword evidence="1" id="KW-0597">Phosphoprotein</keyword>
<comment type="caution">
    <text evidence="8">The sequence shown here is derived from an EMBL/GenBank/DDBJ whole genome shotgun (WGS) entry which is preliminary data.</text>
</comment>
<dbReference type="SUPFAM" id="SSF55874">
    <property type="entry name" value="ATPase domain of HSP90 chaperone/DNA topoisomerase II/histidine kinase"/>
    <property type="match status" value="1"/>
</dbReference>
<feature type="domain" description="SpoOB alpha-helical" evidence="7">
    <location>
        <begin position="229"/>
        <end position="283"/>
    </location>
</feature>
<name>A0A6A8MEZ3_9LACO</name>
<dbReference type="OrthoDB" id="1652078at2"/>
<feature type="coiled-coil region" evidence="4">
    <location>
        <begin position="224"/>
        <end position="295"/>
    </location>
</feature>
<dbReference type="InterPro" id="IPR032834">
    <property type="entry name" value="NatK-like_C"/>
</dbReference>
<evidence type="ECO:0000313" key="8">
    <source>
        <dbReference type="EMBL" id="MST87332.1"/>
    </source>
</evidence>
<evidence type="ECO:0000256" key="2">
    <source>
        <dbReference type="ARBA" id="ARBA00022679"/>
    </source>
</evidence>
<evidence type="ECO:0000259" key="6">
    <source>
        <dbReference type="Pfam" id="PF14501"/>
    </source>
</evidence>
<keyword evidence="5" id="KW-1133">Transmembrane helix</keyword>
<feature type="transmembrane region" description="Helical" evidence="5">
    <location>
        <begin position="151"/>
        <end position="173"/>
    </location>
</feature>
<sequence>MINNLFNNLAFNPYLFSVLLAFTLASVRRSDLLLYPLLLLPVLFDYQYVLAAIIAVQLISQLFARGRVNILSRLFFYYLVLILYPILGELFGWLVQLLAYSFTHRLLDHLAINLVCFIPEILICLLFYLLKQHFALNLKKIAADVNANPQFLNLLVWIVWSFLLVTYAIWTMIEVFDIASSVELGLMLIVLLLITVLFFNLYQAIQENQEIMATRIQKAEIQQIQEYSARLEEANIALRKARHDYKNSLLALNGYLLTADVAGAREYLEELVADNKRLQEAANSMTLELANLQIKELKYLIIDKLQQAQDQGIQTKVEINKPIAALPANIVNIIRCVGIFLDNATEACQSQTNARINVLLTKYSGNNYSLIVQNTISQPVNIARILKPRVTSKQNHDGLGLDNVNEIVNSDPSLSLEIEQNASEISFELVIQKGADR</sequence>
<keyword evidence="4" id="KW-0175">Coiled coil</keyword>
<dbReference type="PANTHER" id="PTHR40448">
    <property type="entry name" value="TWO-COMPONENT SENSOR HISTIDINE KINASE"/>
    <property type="match status" value="1"/>
</dbReference>
<dbReference type="Gene3D" id="1.10.287.130">
    <property type="match status" value="1"/>
</dbReference>
<dbReference type="InterPro" id="IPR016120">
    <property type="entry name" value="Sig_transdc_His_kin_SpoOB"/>
</dbReference>
<evidence type="ECO:0000256" key="1">
    <source>
        <dbReference type="ARBA" id="ARBA00022553"/>
    </source>
</evidence>
<keyword evidence="9" id="KW-1185">Reference proteome</keyword>
<gene>
    <name evidence="8" type="ORF">FYJ62_06725</name>
</gene>
<keyword evidence="5" id="KW-0812">Transmembrane</keyword>
<dbReference type="Proteomes" id="UP000438120">
    <property type="component" value="Unassembled WGS sequence"/>
</dbReference>